<comment type="caution">
    <text evidence="2">The sequence shown here is derived from an EMBL/GenBank/DDBJ whole genome shotgun (WGS) entry which is preliminary data.</text>
</comment>
<dbReference type="InterPro" id="IPR013680">
    <property type="entry name" value="VDCC_a2/dsu"/>
</dbReference>
<protein>
    <submittedName>
        <fullName evidence="2">(diamondback moth) hypothetical protein</fullName>
    </submittedName>
</protein>
<evidence type="ECO:0000313" key="3">
    <source>
        <dbReference type="Proteomes" id="UP000653454"/>
    </source>
</evidence>
<dbReference type="EMBL" id="CAJHNJ030000058">
    <property type="protein sequence ID" value="CAG9133180.1"/>
    <property type="molecule type" value="Genomic_DNA"/>
</dbReference>
<dbReference type="Proteomes" id="UP000653454">
    <property type="component" value="Unassembled WGS sequence"/>
</dbReference>
<proteinExistence type="predicted"/>
<keyword evidence="3" id="KW-1185">Reference proteome</keyword>
<evidence type="ECO:0000313" key="2">
    <source>
        <dbReference type="EMBL" id="CAG9133180.1"/>
    </source>
</evidence>
<sequence>MCNEEDEDKCEPTCDGEDWACVVVDEGGWVLAGGDPAHSAETREHLATLYPMAMAALLNASVFKLDWLHDYQAVCFPPEDESIVVSGSAIIPSMIHAVWRTAKLLTSFTSVLVTAFAFVGLVHEAKADTEKEKKKRRDKLKKDYEREKFERLFDERVIVNRSRFQACDRSRPLYEFQNTPQSLAALKRPVHICDWPLAGAAVPGTNLLLLAVYLPCPYKGRPVPDPLVNGLVKMPDEIRALNHSASRLACWRDRTPLLGRPPAVKCFPHDYQQEKGYRQCGPWVPDKPKKNAHRHSIPMCFVVFISIMLCF</sequence>
<dbReference type="AlphaFoldDB" id="A0A8S4FYF4"/>
<gene>
    <name evidence="2" type="ORF">PLXY2_LOCUS11467</name>
</gene>
<name>A0A8S4FYF4_PLUXY</name>
<feature type="domain" description="Voltage-dependent calcium channel alpha-2/delta subunit conserved region" evidence="1">
    <location>
        <begin position="4"/>
        <end position="132"/>
    </location>
</feature>
<organism evidence="2 3">
    <name type="scientific">Plutella xylostella</name>
    <name type="common">Diamondback moth</name>
    <name type="synonym">Plutella maculipennis</name>
    <dbReference type="NCBI Taxonomy" id="51655"/>
    <lineage>
        <taxon>Eukaryota</taxon>
        <taxon>Metazoa</taxon>
        <taxon>Ecdysozoa</taxon>
        <taxon>Arthropoda</taxon>
        <taxon>Hexapoda</taxon>
        <taxon>Insecta</taxon>
        <taxon>Pterygota</taxon>
        <taxon>Neoptera</taxon>
        <taxon>Endopterygota</taxon>
        <taxon>Lepidoptera</taxon>
        <taxon>Glossata</taxon>
        <taxon>Ditrysia</taxon>
        <taxon>Yponomeutoidea</taxon>
        <taxon>Plutellidae</taxon>
        <taxon>Plutella</taxon>
    </lineage>
</organism>
<evidence type="ECO:0000259" key="1">
    <source>
        <dbReference type="Pfam" id="PF08473"/>
    </source>
</evidence>
<reference evidence="2" key="1">
    <citation type="submission" date="2020-11" db="EMBL/GenBank/DDBJ databases">
        <authorList>
            <person name="Whiteford S."/>
        </authorList>
    </citation>
    <scope>NUCLEOTIDE SEQUENCE</scope>
</reference>
<dbReference type="Pfam" id="PF08473">
    <property type="entry name" value="VGCC_alpha2"/>
    <property type="match status" value="1"/>
</dbReference>
<accession>A0A8S4FYF4</accession>